<dbReference type="InterPro" id="IPR006685">
    <property type="entry name" value="MscS_channel_2nd"/>
</dbReference>
<keyword evidence="4 7" id="KW-0812">Transmembrane</keyword>
<proteinExistence type="inferred from homology"/>
<dbReference type="Gene3D" id="1.10.287.1260">
    <property type="match status" value="1"/>
</dbReference>
<feature type="domain" description="Mechanosensitive ion channel MscS" evidence="8">
    <location>
        <begin position="201"/>
        <end position="266"/>
    </location>
</feature>
<evidence type="ECO:0000256" key="6">
    <source>
        <dbReference type="ARBA" id="ARBA00023136"/>
    </source>
</evidence>
<dbReference type="InterPro" id="IPR049278">
    <property type="entry name" value="MS_channel_C"/>
</dbReference>
<feature type="transmembrane region" description="Helical" evidence="7">
    <location>
        <begin position="12"/>
        <end position="33"/>
    </location>
</feature>
<evidence type="ECO:0000256" key="5">
    <source>
        <dbReference type="ARBA" id="ARBA00022989"/>
    </source>
</evidence>
<dbReference type="Pfam" id="PF00924">
    <property type="entry name" value="MS_channel_2nd"/>
    <property type="match status" value="1"/>
</dbReference>
<reference evidence="10 11" key="1">
    <citation type="journal article" date="2009" name="Stand. Genomic Sci.">
        <title>Complete genome sequence of Pedobacter heparinus type strain (HIM 762-3).</title>
        <authorList>
            <person name="Han C."/>
            <person name="Spring S."/>
            <person name="Lapidus A."/>
            <person name="Del Rio T.G."/>
            <person name="Tice H."/>
            <person name="Copeland A."/>
            <person name="Cheng J.F."/>
            <person name="Lucas S."/>
            <person name="Chen F."/>
            <person name="Nolan M."/>
            <person name="Bruce D."/>
            <person name="Goodwin L."/>
            <person name="Pitluck S."/>
            <person name="Ivanova N."/>
            <person name="Mavromatis K."/>
            <person name="Mikhailova N."/>
            <person name="Pati A."/>
            <person name="Chen A."/>
            <person name="Palaniappan K."/>
            <person name="Land M."/>
            <person name="Hauser L."/>
            <person name="Chang Y.J."/>
            <person name="Jeffries C.C."/>
            <person name="Saunders E."/>
            <person name="Chertkov O."/>
            <person name="Brettin T."/>
            <person name="Goker M."/>
            <person name="Rohde M."/>
            <person name="Bristow J."/>
            <person name="Eisen J.A."/>
            <person name="Markowitz V."/>
            <person name="Hugenholtz P."/>
            <person name="Kyrpides N.C."/>
            <person name="Klenk H.P."/>
            <person name="Detter J.C."/>
        </authorList>
    </citation>
    <scope>NUCLEOTIDE SEQUENCE [LARGE SCALE GENOMIC DNA]</scope>
    <source>
        <strain evidence="11">ATCC 13125 / DSM 2366 / CIP 104194 / JCM 7457 / NBRC 12017 / NCIMB 9290 / NRRL B-14731 / HIM 762-3</strain>
    </source>
</reference>
<gene>
    <name evidence="10" type="ordered locus">Phep_0042</name>
</gene>
<evidence type="ECO:0000259" key="9">
    <source>
        <dbReference type="Pfam" id="PF21082"/>
    </source>
</evidence>
<dbReference type="SUPFAM" id="SSF82861">
    <property type="entry name" value="Mechanosensitive channel protein MscS (YggB), transmembrane region"/>
    <property type="match status" value="1"/>
</dbReference>
<dbReference type="KEGG" id="phe:Phep_0042"/>
<dbReference type="GO" id="GO:0008381">
    <property type="term" value="F:mechanosensitive monoatomic ion channel activity"/>
    <property type="evidence" value="ECO:0007669"/>
    <property type="project" value="UniProtKB-ARBA"/>
</dbReference>
<dbReference type="Proteomes" id="UP000000852">
    <property type="component" value="Chromosome"/>
</dbReference>
<evidence type="ECO:0000256" key="3">
    <source>
        <dbReference type="ARBA" id="ARBA00022475"/>
    </source>
</evidence>
<dbReference type="InterPro" id="IPR010920">
    <property type="entry name" value="LSM_dom_sf"/>
</dbReference>
<dbReference type="STRING" id="485917.Phep_0042"/>
<feature type="transmembrane region" description="Helical" evidence="7">
    <location>
        <begin position="180"/>
        <end position="198"/>
    </location>
</feature>
<dbReference type="HOGENOM" id="CLU_037945_0_4_10"/>
<dbReference type="SUPFAM" id="SSF82689">
    <property type="entry name" value="Mechanosensitive channel protein MscS (YggB), C-terminal domain"/>
    <property type="match status" value="1"/>
</dbReference>
<dbReference type="InterPro" id="IPR011014">
    <property type="entry name" value="MscS_channel_TM-2"/>
</dbReference>
<organism evidence="10 11">
    <name type="scientific">Pedobacter heparinus (strain ATCC 13125 / DSM 2366 / CIP 104194 / JCM 7457 / NBRC 12017 / NCIMB 9290 / NRRL B-14731 / HIM 762-3)</name>
    <dbReference type="NCBI Taxonomy" id="485917"/>
    <lineage>
        <taxon>Bacteria</taxon>
        <taxon>Pseudomonadati</taxon>
        <taxon>Bacteroidota</taxon>
        <taxon>Sphingobacteriia</taxon>
        <taxon>Sphingobacteriales</taxon>
        <taxon>Sphingobacteriaceae</taxon>
        <taxon>Pedobacter</taxon>
    </lineage>
</organism>
<dbReference type="Gene3D" id="3.30.70.100">
    <property type="match status" value="1"/>
</dbReference>
<keyword evidence="3" id="KW-1003">Cell membrane</keyword>
<evidence type="ECO:0000313" key="11">
    <source>
        <dbReference type="Proteomes" id="UP000000852"/>
    </source>
</evidence>
<evidence type="ECO:0000256" key="7">
    <source>
        <dbReference type="SAM" id="Phobius"/>
    </source>
</evidence>
<feature type="transmembrane region" description="Helical" evidence="7">
    <location>
        <begin position="112"/>
        <end position="136"/>
    </location>
</feature>
<dbReference type="EMBL" id="CP001681">
    <property type="protein sequence ID" value="ACU02268.1"/>
    <property type="molecule type" value="Genomic_DNA"/>
</dbReference>
<keyword evidence="6 7" id="KW-0472">Membrane</keyword>
<comment type="subcellular location">
    <subcellularLocation>
        <location evidence="1">Cell membrane</location>
        <topology evidence="1">Multi-pass membrane protein</topology>
    </subcellularLocation>
</comment>
<dbReference type="GO" id="GO:0005886">
    <property type="term" value="C:plasma membrane"/>
    <property type="evidence" value="ECO:0007669"/>
    <property type="project" value="UniProtKB-SubCell"/>
</dbReference>
<evidence type="ECO:0000313" key="10">
    <source>
        <dbReference type="EMBL" id="ACU02268.1"/>
    </source>
</evidence>
<sequence>MMMDYQFFEQVFWGNTVKQYCVFVVIILLGLLFKRLVSRLFSLALFKVFSKFAEEVRGETFVALLVKPIESFITFCTIYLAINNLTHPLNLVLWHRSKTKIGVTIGDCLDKIFLFLIILSIFWIILRIIDFIAFVLKHKASIMNNRADDQLVPFLKELTKTLICFLGFFVLLGFVFEINVLTLITGLGIGGIAIALAAKESLENLIGSFTIFLDKPFTVGDVVKVDGIEGTIEKVGFRSTWLISPDKTTIVIPNRAMIDGVLENVTLRNYRRVNFFIGIVYETAPEDIKKILSAIAAFLEAHPDTKDGYATFDNFGDSALHIQVVYLVINMEHSKYVKVKEEINFKLMEIVKEFRSGFAYPTQRSISDSFPQQNS</sequence>
<feature type="domain" description="Mechanosensitive ion channel MscS C-terminal" evidence="9">
    <location>
        <begin position="274"/>
        <end position="354"/>
    </location>
</feature>
<feature type="transmembrane region" description="Helical" evidence="7">
    <location>
        <begin position="61"/>
        <end position="82"/>
    </location>
</feature>
<dbReference type="SUPFAM" id="SSF50182">
    <property type="entry name" value="Sm-like ribonucleoproteins"/>
    <property type="match status" value="1"/>
</dbReference>
<dbReference type="Pfam" id="PF21082">
    <property type="entry name" value="MS_channel_3rd"/>
    <property type="match status" value="1"/>
</dbReference>
<evidence type="ECO:0000256" key="1">
    <source>
        <dbReference type="ARBA" id="ARBA00004651"/>
    </source>
</evidence>
<dbReference type="PANTHER" id="PTHR30566">
    <property type="entry name" value="YNAI-RELATED MECHANOSENSITIVE ION CHANNEL"/>
    <property type="match status" value="1"/>
</dbReference>
<accession>C6XXL4</accession>
<dbReference type="OrthoDB" id="9809206at2"/>
<dbReference type="Gene3D" id="2.30.30.60">
    <property type="match status" value="1"/>
</dbReference>
<dbReference type="InterPro" id="IPR011066">
    <property type="entry name" value="MscS_channel_C_sf"/>
</dbReference>
<name>C6XXL4_PEDHD</name>
<dbReference type="InterPro" id="IPR023408">
    <property type="entry name" value="MscS_beta-dom_sf"/>
</dbReference>
<keyword evidence="5 7" id="KW-1133">Transmembrane helix</keyword>
<keyword evidence="11" id="KW-1185">Reference proteome</keyword>
<evidence type="ECO:0000259" key="8">
    <source>
        <dbReference type="Pfam" id="PF00924"/>
    </source>
</evidence>
<feature type="transmembrane region" description="Helical" evidence="7">
    <location>
        <begin position="157"/>
        <end position="174"/>
    </location>
</feature>
<protein>
    <submittedName>
        <fullName evidence="10">MscS Mechanosensitive ion channel</fullName>
    </submittedName>
</protein>
<evidence type="ECO:0000256" key="2">
    <source>
        <dbReference type="ARBA" id="ARBA00008017"/>
    </source>
</evidence>
<evidence type="ECO:0000256" key="4">
    <source>
        <dbReference type="ARBA" id="ARBA00022692"/>
    </source>
</evidence>
<dbReference type="eggNOG" id="COG0668">
    <property type="taxonomic scope" value="Bacteria"/>
</dbReference>
<comment type="similarity">
    <text evidence="2">Belongs to the MscS (TC 1.A.23) family.</text>
</comment>
<dbReference type="RefSeq" id="WP_012780221.1">
    <property type="nucleotide sequence ID" value="NC_013061.1"/>
</dbReference>
<dbReference type="AlphaFoldDB" id="C6XXL4"/>
<dbReference type="PANTHER" id="PTHR30566:SF5">
    <property type="entry name" value="MECHANOSENSITIVE ION CHANNEL PROTEIN 1, MITOCHONDRIAL-RELATED"/>
    <property type="match status" value="1"/>
</dbReference>